<gene>
    <name evidence="2" type="ORF">CA54_00850</name>
</gene>
<evidence type="ECO:0000313" key="2">
    <source>
        <dbReference type="EMBL" id="TWU11280.1"/>
    </source>
</evidence>
<protein>
    <submittedName>
        <fullName evidence="2">Uncharacterized protein</fullName>
    </submittedName>
</protein>
<dbReference type="Proteomes" id="UP000320735">
    <property type="component" value="Unassembled WGS sequence"/>
</dbReference>
<sequence length="81" mass="9174">MTEKLNILTDEEQQQQGKQKPNERCRNLLCKGLYLNYGLTERVTGDGNFWCGKTQATYGPDDQLVGDGECRHTGRGCYESL</sequence>
<dbReference type="AlphaFoldDB" id="A0A5C6BH42"/>
<evidence type="ECO:0000313" key="3">
    <source>
        <dbReference type="Proteomes" id="UP000320735"/>
    </source>
</evidence>
<reference evidence="2 3" key="1">
    <citation type="submission" date="2019-02" db="EMBL/GenBank/DDBJ databases">
        <title>Deep-cultivation of Planctomycetes and their phenomic and genomic characterization uncovers novel biology.</title>
        <authorList>
            <person name="Wiegand S."/>
            <person name="Jogler M."/>
            <person name="Boedeker C."/>
            <person name="Pinto D."/>
            <person name="Vollmers J."/>
            <person name="Rivas-Marin E."/>
            <person name="Kohn T."/>
            <person name="Peeters S.H."/>
            <person name="Heuer A."/>
            <person name="Rast P."/>
            <person name="Oberbeckmann S."/>
            <person name="Bunk B."/>
            <person name="Jeske O."/>
            <person name="Meyerdierks A."/>
            <person name="Storesund J.E."/>
            <person name="Kallscheuer N."/>
            <person name="Luecker S."/>
            <person name="Lage O.M."/>
            <person name="Pohl T."/>
            <person name="Merkel B.J."/>
            <person name="Hornburger P."/>
            <person name="Mueller R.-W."/>
            <person name="Bruemmer F."/>
            <person name="Labrenz M."/>
            <person name="Spormann A.M."/>
            <person name="Op Den Camp H."/>
            <person name="Overmann J."/>
            <person name="Amann R."/>
            <person name="Jetten M.S.M."/>
            <person name="Mascher T."/>
            <person name="Medema M.H."/>
            <person name="Devos D.P."/>
            <person name="Kaster A.-K."/>
            <person name="Ovreas L."/>
            <person name="Rohde M."/>
            <person name="Galperin M.Y."/>
            <person name="Jogler C."/>
        </authorList>
    </citation>
    <scope>NUCLEOTIDE SEQUENCE [LARGE SCALE GENOMIC DNA]</scope>
    <source>
        <strain evidence="2 3">CA54</strain>
    </source>
</reference>
<feature type="region of interest" description="Disordered" evidence="1">
    <location>
        <begin position="1"/>
        <end position="21"/>
    </location>
</feature>
<dbReference type="RefSeq" id="WP_146368907.1">
    <property type="nucleotide sequence ID" value="NZ_SJPP01000001.1"/>
</dbReference>
<organism evidence="2 3">
    <name type="scientific">Symmachiella macrocystis</name>
    <dbReference type="NCBI Taxonomy" id="2527985"/>
    <lineage>
        <taxon>Bacteria</taxon>
        <taxon>Pseudomonadati</taxon>
        <taxon>Planctomycetota</taxon>
        <taxon>Planctomycetia</taxon>
        <taxon>Planctomycetales</taxon>
        <taxon>Planctomycetaceae</taxon>
        <taxon>Symmachiella</taxon>
    </lineage>
</organism>
<proteinExistence type="predicted"/>
<name>A0A5C6BH42_9PLAN</name>
<keyword evidence="3" id="KW-1185">Reference proteome</keyword>
<comment type="caution">
    <text evidence="2">The sequence shown here is derived from an EMBL/GenBank/DDBJ whole genome shotgun (WGS) entry which is preliminary data.</text>
</comment>
<dbReference type="OrthoDB" id="282309at2"/>
<dbReference type="EMBL" id="SJPP01000001">
    <property type="protein sequence ID" value="TWU11280.1"/>
    <property type="molecule type" value="Genomic_DNA"/>
</dbReference>
<evidence type="ECO:0000256" key="1">
    <source>
        <dbReference type="SAM" id="MobiDB-lite"/>
    </source>
</evidence>
<accession>A0A5C6BH42</accession>